<dbReference type="InterPro" id="IPR029063">
    <property type="entry name" value="SAM-dependent_MTases_sf"/>
</dbReference>
<keyword evidence="6 8" id="KW-0808">Transferase</keyword>
<comment type="similarity">
    <text evidence="2 8">Belongs to the methyltransferase superfamily. LCMT family.</text>
</comment>
<dbReference type="Proteomes" id="UP000250043">
    <property type="component" value="Unassembled WGS sequence"/>
</dbReference>
<reference evidence="10 11" key="1">
    <citation type="submission" date="2016-07" db="EMBL/GenBank/DDBJ databases">
        <title>Draft genome of the white-rot fungus Obba rivulosa 3A-2.</title>
        <authorList>
            <consortium name="DOE Joint Genome Institute"/>
            <person name="Miettinen O."/>
            <person name="Riley R."/>
            <person name="Acob R."/>
            <person name="Barry K."/>
            <person name="Cullen D."/>
            <person name="De Vries R."/>
            <person name="Hainaut M."/>
            <person name="Hatakka A."/>
            <person name="Henrissat B."/>
            <person name="Hilden K."/>
            <person name="Kuo R."/>
            <person name="Labutti K."/>
            <person name="Lipzen A."/>
            <person name="Makela M.R."/>
            <person name="Sandor L."/>
            <person name="Spatafora J.W."/>
            <person name="Grigoriev I.V."/>
            <person name="Hibbett D.S."/>
        </authorList>
    </citation>
    <scope>NUCLEOTIDE SEQUENCE [LARGE SCALE GENOMIC DNA]</scope>
    <source>
        <strain evidence="10 11">3A-2</strain>
    </source>
</reference>
<keyword evidence="7 8" id="KW-0949">S-adenosyl-L-methionine</keyword>
<sequence>MEPPVRQTHARRDDDGAIRATDSDAALARLSAVSKHYLSDPFIKSFVSRPHLQQPRPPLINIGTYVRSEGLDALVDQWLELAQADGTQAQVVSLGAGSDTRFWRIATGPRRDALRAYVELDFAENTIKKAMAIRKSKELSAVLGPPENVTLAGGGTTLHSPIYHLLPADLRLPPSEVLTPLLSTPTPGSSEPLLSPSHPTLLLFECVLVYMAPAASSRLVQWFTGYFESGVLGGLIYEMYGLEDNFGNVMKDNLRARGISLPGVEPFTTFASVQSRFAQYGFVTSHALSLREIRRSYISPAERERISQLEMLDEIEELELVLEHYAISWGVQLPQNKDTLKARWDTWGLVPYGPAKGV</sequence>
<dbReference type="Gene3D" id="3.40.50.150">
    <property type="entry name" value="Vaccinia Virus protein VP39"/>
    <property type="match status" value="1"/>
</dbReference>
<proteinExistence type="inferred from homology"/>
<dbReference type="PANTHER" id="PTHR13600">
    <property type="entry name" value="LEUCINE CARBOXYL METHYLTRANSFERASE"/>
    <property type="match status" value="1"/>
</dbReference>
<dbReference type="GO" id="GO:0032259">
    <property type="term" value="P:methylation"/>
    <property type="evidence" value="ECO:0007669"/>
    <property type="project" value="UniProtKB-KW"/>
</dbReference>
<evidence type="ECO:0000256" key="1">
    <source>
        <dbReference type="ARBA" id="ARBA00000724"/>
    </source>
</evidence>
<evidence type="ECO:0000256" key="3">
    <source>
        <dbReference type="ARBA" id="ARBA00012834"/>
    </source>
</evidence>
<feature type="binding site" evidence="9">
    <location>
        <position position="95"/>
    </location>
    <ligand>
        <name>S-adenosyl-L-methionine</name>
        <dbReference type="ChEBI" id="CHEBI:59789"/>
    </ligand>
</feature>
<evidence type="ECO:0000256" key="5">
    <source>
        <dbReference type="ARBA" id="ARBA00022603"/>
    </source>
</evidence>
<dbReference type="PIRSF" id="PIRSF016305">
    <property type="entry name" value="LCM_mtfrase"/>
    <property type="match status" value="1"/>
</dbReference>
<evidence type="ECO:0000256" key="4">
    <source>
        <dbReference type="ARBA" id="ARBA00017497"/>
    </source>
</evidence>
<evidence type="ECO:0000256" key="6">
    <source>
        <dbReference type="ARBA" id="ARBA00022679"/>
    </source>
</evidence>
<evidence type="ECO:0000256" key="9">
    <source>
        <dbReference type="PIRSR" id="PIRSR016305-1"/>
    </source>
</evidence>
<comment type="function">
    <text evidence="8">Methylates the carboxyl group of the C-terminal leucine residue of protein phosphatase 2A catalytic subunits to form alpha-leucine ester residues.</text>
</comment>
<dbReference type="AlphaFoldDB" id="A0A8E2AYV3"/>
<keyword evidence="11" id="KW-1185">Reference proteome</keyword>
<dbReference type="EC" id="2.1.1.233" evidence="3 8"/>
<dbReference type="Pfam" id="PF04072">
    <property type="entry name" value="LCM"/>
    <property type="match status" value="1"/>
</dbReference>
<organism evidence="10 11">
    <name type="scientific">Obba rivulosa</name>
    <dbReference type="NCBI Taxonomy" id="1052685"/>
    <lineage>
        <taxon>Eukaryota</taxon>
        <taxon>Fungi</taxon>
        <taxon>Dikarya</taxon>
        <taxon>Basidiomycota</taxon>
        <taxon>Agaricomycotina</taxon>
        <taxon>Agaricomycetes</taxon>
        <taxon>Polyporales</taxon>
        <taxon>Gelatoporiaceae</taxon>
        <taxon>Obba</taxon>
    </lineage>
</organism>
<feature type="binding site" evidence="9">
    <location>
        <position position="205"/>
    </location>
    <ligand>
        <name>S-adenosyl-L-methionine</name>
        <dbReference type="ChEBI" id="CHEBI:59789"/>
    </ligand>
</feature>
<protein>
    <recommendedName>
        <fullName evidence="4 8">Leucine carboxyl methyltransferase 1</fullName>
        <ecNumber evidence="3 8">2.1.1.233</ecNumber>
    </recommendedName>
</protein>
<dbReference type="InterPro" id="IPR007213">
    <property type="entry name" value="Ppm1/Ppm2/Tcmp"/>
</dbReference>
<evidence type="ECO:0000256" key="8">
    <source>
        <dbReference type="PIRNR" id="PIRNR016305"/>
    </source>
</evidence>
<keyword evidence="5 8" id="KW-0489">Methyltransferase</keyword>
<name>A0A8E2AYV3_9APHY</name>
<evidence type="ECO:0000256" key="7">
    <source>
        <dbReference type="ARBA" id="ARBA00022691"/>
    </source>
</evidence>
<evidence type="ECO:0000313" key="11">
    <source>
        <dbReference type="Proteomes" id="UP000250043"/>
    </source>
</evidence>
<dbReference type="InterPro" id="IPR016651">
    <property type="entry name" value="LCMT1"/>
</dbReference>
<feature type="binding site" evidence="9">
    <location>
        <position position="67"/>
    </location>
    <ligand>
        <name>S-adenosyl-L-methionine</name>
        <dbReference type="ChEBI" id="CHEBI:59789"/>
    </ligand>
</feature>
<comment type="catalytic activity">
    <reaction evidence="1 8">
        <text>[phosphatase 2A protein]-C-terminal L-leucine + S-adenosyl-L-methionine = [phosphatase 2A protein]-C-terminal L-leucine methyl ester + S-adenosyl-L-homocysteine</text>
        <dbReference type="Rhea" id="RHEA:48544"/>
        <dbReference type="Rhea" id="RHEA-COMP:12134"/>
        <dbReference type="Rhea" id="RHEA-COMP:12135"/>
        <dbReference type="ChEBI" id="CHEBI:57856"/>
        <dbReference type="ChEBI" id="CHEBI:59789"/>
        <dbReference type="ChEBI" id="CHEBI:90516"/>
        <dbReference type="ChEBI" id="CHEBI:90517"/>
        <dbReference type="EC" id="2.1.1.233"/>
    </reaction>
</comment>
<accession>A0A8E2AYV3</accession>
<gene>
    <name evidence="10" type="ORF">OBBRIDRAFT_590493</name>
</gene>
<evidence type="ECO:0000313" key="10">
    <source>
        <dbReference type="EMBL" id="OCH90602.1"/>
    </source>
</evidence>
<evidence type="ECO:0000256" key="2">
    <source>
        <dbReference type="ARBA" id="ARBA00010703"/>
    </source>
</evidence>
<dbReference type="PANTHER" id="PTHR13600:SF21">
    <property type="entry name" value="LEUCINE CARBOXYL METHYLTRANSFERASE 1"/>
    <property type="match status" value="1"/>
</dbReference>
<feature type="binding site" evidence="9">
    <location>
        <begin position="169"/>
        <end position="170"/>
    </location>
    <ligand>
        <name>S-adenosyl-L-methionine</name>
        <dbReference type="ChEBI" id="CHEBI:59789"/>
    </ligand>
</feature>
<dbReference type="EMBL" id="KV722401">
    <property type="protein sequence ID" value="OCH90602.1"/>
    <property type="molecule type" value="Genomic_DNA"/>
</dbReference>
<dbReference type="OrthoDB" id="203237at2759"/>
<dbReference type="GO" id="GO:0018423">
    <property type="term" value="F:protein C-terminal leucine carboxyl O-methyltransferase activity"/>
    <property type="evidence" value="ECO:0007669"/>
    <property type="project" value="UniProtKB-EC"/>
</dbReference>
<dbReference type="SUPFAM" id="SSF53335">
    <property type="entry name" value="S-adenosyl-L-methionine-dependent methyltransferases"/>
    <property type="match status" value="1"/>
</dbReference>